<dbReference type="InterPro" id="IPR042097">
    <property type="entry name" value="Aminopeptidase_N-like_N_sf"/>
</dbReference>
<dbReference type="PANTHER" id="PTHR11533:SF174">
    <property type="entry name" value="PUROMYCIN-SENSITIVE AMINOPEPTIDASE-RELATED"/>
    <property type="match status" value="1"/>
</dbReference>
<gene>
    <name evidence="17" type="primary">pepN</name>
    <name evidence="17" type="ORF">CGERO_08335</name>
</gene>
<evidence type="ECO:0000259" key="15">
    <source>
        <dbReference type="Pfam" id="PF11838"/>
    </source>
</evidence>
<dbReference type="GO" id="GO:0016020">
    <property type="term" value="C:membrane"/>
    <property type="evidence" value="ECO:0007669"/>
    <property type="project" value="TreeGrafter"/>
</dbReference>
<dbReference type="Pfam" id="PF17900">
    <property type="entry name" value="Peptidase_M1_N"/>
    <property type="match status" value="1"/>
</dbReference>
<dbReference type="GO" id="GO:0070006">
    <property type="term" value="F:metalloaminopeptidase activity"/>
    <property type="evidence" value="ECO:0007669"/>
    <property type="project" value="TreeGrafter"/>
</dbReference>
<evidence type="ECO:0000256" key="10">
    <source>
        <dbReference type="ARBA" id="ARBA00022833"/>
    </source>
</evidence>
<evidence type="ECO:0000256" key="12">
    <source>
        <dbReference type="ARBA" id="ARBA00029811"/>
    </source>
</evidence>
<evidence type="ECO:0000313" key="17">
    <source>
        <dbReference type="EMBL" id="AZA11962.1"/>
    </source>
</evidence>
<feature type="domain" description="ERAP1-like C-terminal" evidence="15">
    <location>
        <begin position="547"/>
        <end position="862"/>
    </location>
</feature>
<dbReference type="InterPro" id="IPR014782">
    <property type="entry name" value="Peptidase_M1_dom"/>
</dbReference>
<evidence type="ECO:0000256" key="5">
    <source>
        <dbReference type="ARBA" id="ARBA00015611"/>
    </source>
</evidence>
<dbReference type="Proteomes" id="UP000271587">
    <property type="component" value="Chromosome"/>
</dbReference>
<dbReference type="GO" id="GO:0005737">
    <property type="term" value="C:cytoplasm"/>
    <property type="evidence" value="ECO:0007669"/>
    <property type="project" value="TreeGrafter"/>
</dbReference>
<dbReference type="InterPro" id="IPR001930">
    <property type="entry name" value="Peptidase_M1"/>
</dbReference>
<organism evidence="17 18">
    <name type="scientific">Corynebacterium gerontici</name>
    <dbReference type="NCBI Taxonomy" id="2079234"/>
    <lineage>
        <taxon>Bacteria</taxon>
        <taxon>Bacillati</taxon>
        <taxon>Actinomycetota</taxon>
        <taxon>Actinomycetes</taxon>
        <taxon>Mycobacteriales</taxon>
        <taxon>Corynebacteriaceae</taxon>
        <taxon>Corynebacterium</taxon>
    </lineage>
</organism>
<evidence type="ECO:0000256" key="6">
    <source>
        <dbReference type="ARBA" id="ARBA00022438"/>
    </source>
</evidence>
<evidence type="ECO:0000256" key="9">
    <source>
        <dbReference type="ARBA" id="ARBA00022801"/>
    </source>
</evidence>
<protein>
    <recommendedName>
        <fullName evidence="5">Aminopeptidase N</fullName>
        <ecNumber evidence="4">3.4.11.2</ecNumber>
    </recommendedName>
    <alternativeName>
        <fullName evidence="12">Alanine aminopeptidase</fullName>
    </alternativeName>
    <alternativeName>
        <fullName evidence="13">Lysyl aminopeptidase</fullName>
    </alternativeName>
</protein>
<evidence type="ECO:0000256" key="1">
    <source>
        <dbReference type="ARBA" id="ARBA00000098"/>
    </source>
</evidence>
<dbReference type="GO" id="GO:0008270">
    <property type="term" value="F:zinc ion binding"/>
    <property type="evidence" value="ECO:0007669"/>
    <property type="project" value="InterPro"/>
</dbReference>
<comment type="catalytic activity">
    <reaction evidence="1">
        <text>Release of an N-terminal amino acid, Xaa-|-Yaa- from a peptide, amide or arylamide. Xaa is preferably Ala, but may be most amino acids including Pro (slow action). When a terminal hydrophobic residue is followed by a prolyl residue, the two may be released as an intact Xaa-Pro dipeptide.</text>
        <dbReference type="EC" id="3.4.11.2"/>
    </reaction>
</comment>
<keyword evidence="7" id="KW-0645">Protease</keyword>
<dbReference type="NCBIfam" id="TIGR02412">
    <property type="entry name" value="pepN_strep_liv"/>
    <property type="match status" value="1"/>
</dbReference>
<dbReference type="EMBL" id="CP033897">
    <property type="protein sequence ID" value="AZA11962.1"/>
    <property type="molecule type" value="Genomic_DNA"/>
</dbReference>
<dbReference type="Pfam" id="PF11838">
    <property type="entry name" value="ERAP1_C"/>
    <property type="match status" value="1"/>
</dbReference>
<comment type="cofactor">
    <cofactor evidence="2">
        <name>Zn(2+)</name>
        <dbReference type="ChEBI" id="CHEBI:29105"/>
    </cofactor>
</comment>
<dbReference type="AlphaFoldDB" id="A0A3G6J1Z6"/>
<dbReference type="GO" id="GO:0043171">
    <property type="term" value="P:peptide catabolic process"/>
    <property type="evidence" value="ECO:0007669"/>
    <property type="project" value="TreeGrafter"/>
</dbReference>
<dbReference type="SUPFAM" id="SSF55486">
    <property type="entry name" value="Metalloproteases ('zincins'), catalytic domain"/>
    <property type="match status" value="1"/>
</dbReference>
<evidence type="ECO:0000256" key="13">
    <source>
        <dbReference type="ARBA" id="ARBA00031533"/>
    </source>
</evidence>
<dbReference type="InterPro" id="IPR024571">
    <property type="entry name" value="ERAP1-like_C_dom"/>
</dbReference>
<dbReference type="InterPro" id="IPR027268">
    <property type="entry name" value="Peptidase_M4/M1_CTD_sf"/>
</dbReference>
<evidence type="ECO:0000256" key="7">
    <source>
        <dbReference type="ARBA" id="ARBA00022670"/>
    </source>
</evidence>
<dbReference type="CDD" id="cd09602">
    <property type="entry name" value="M1_APN"/>
    <property type="match status" value="1"/>
</dbReference>
<keyword evidence="11" id="KW-0482">Metalloprotease</keyword>
<dbReference type="Pfam" id="PF01433">
    <property type="entry name" value="Peptidase_M1"/>
    <property type="match status" value="1"/>
</dbReference>
<dbReference type="GO" id="GO:0016285">
    <property type="term" value="F:alanyl aminopeptidase activity"/>
    <property type="evidence" value="ECO:0007669"/>
    <property type="project" value="UniProtKB-EC"/>
</dbReference>
<keyword evidence="9 17" id="KW-0378">Hydrolase</keyword>
<dbReference type="SUPFAM" id="SSF63737">
    <property type="entry name" value="Leukotriene A4 hydrolase N-terminal domain"/>
    <property type="match status" value="1"/>
</dbReference>
<reference evidence="17 18" key="1">
    <citation type="submission" date="2018-11" db="EMBL/GenBank/DDBJ databases">
        <authorList>
            <person name="Kleinhagauer T."/>
            <person name="Glaeser S.P."/>
            <person name="Spergser J."/>
            <person name="Ruckert C."/>
            <person name="Kaempfer P."/>
            <person name="Busse H.-J."/>
        </authorList>
    </citation>
    <scope>NUCLEOTIDE SEQUENCE [LARGE SCALE GENOMIC DNA]</scope>
    <source>
        <strain evidence="17 18">W8</strain>
    </source>
</reference>
<dbReference type="InterPro" id="IPR050344">
    <property type="entry name" value="Peptidase_M1_aminopeptidases"/>
</dbReference>
<proteinExistence type="inferred from homology"/>
<dbReference type="PANTHER" id="PTHR11533">
    <property type="entry name" value="PROTEASE M1 ZINC METALLOPROTEASE"/>
    <property type="match status" value="1"/>
</dbReference>
<accession>A0A3G6J1Z6</accession>
<dbReference type="PRINTS" id="PR00756">
    <property type="entry name" value="ALADIPTASE"/>
</dbReference>
<dbReference type="GO" id="GO:0006508">
    <property type="term" value="P:proteolysis"/>
    <property type="evidence" value="ECO:0007669"/>
    <property type="project" value="UniProtKB-KW"/>
</dbReference>
<feature type="domain" description="Aminopeptidase N-like N-terminal" evidence="16">
    <location>
        <begin position="25"/>
        <end position="197"/>
    </location>
</feature>
<dbReference type="EC" id="3.4.11.2" evidence="4"/>
<dbReference type="GO" id="GO:0042277">
    <property type="term" value="F:peptide binding"/>
    <property type="evidence" value="ECO:0007669"/>
    <property type="project" value="TreeGrafter"/>
</dbReference>
<evidence type="ECO:0000256" key="11">
    <source>
        <dbReference type="ARBA" id="ARBA00023049"/>
    </source>
</evidence>
<dbReference type="Gene3D" id="1.10.390.10">
    <property type="entry name" value="Neutral Protease Domain 2"/>
    <property type="match status" value="1"/>
</dbReference>
<dbReference type="Gene3D" id="2.60.40.1730">
    <property type="entry name" value="tricorn interacting facor f3 domain"/>
    <property type="match status" value="1"/>
</dbReference>
<keyword evidence="6 17" id="KW-0031">Aminopeptidase</keyword>
<name>A0A3G6J1Z6_9CORY</name>
<dbReference type="InterPro" id="IPR045357">
    <property type="entry name" value="Aminopeptidase_N-like_N"/>
</dbReference>
<evidence type="ECO:0000256" key="4">
    <source>
        <dbReference type="ARBA" id="ARBA00012564"/>
    </source>
</evidence>
<keyword evidence="10" id="KW-0862">Zinc</keyword>
<feature type="domain" description="Peptidase M1 membrane alanine aminopeptidase" evidence="14">
    <location>
        <begin position="252"/>
        <end position="465"/>
    </location>
</feature>
<dbReference type="FunFam" id="1.10.390.10:FF:000004">
    <property type="entry name" value="Aminopeptidase N"/>
    <property type="match status" value="1"/>
</dbReference>
<dbReference type="InterPro" id="IPR012778">
    <property type="entry name" value="Pept_M1_aminopeptidase"/>
</dbReference>
<evidence type="ECO:0000313" key="18">
    <source>
        <dbReference type="Proteomes" id="UP000271587"/>
    </source>
</evidence>
<evidence type="ECO:0000256" key="3">
    <source>
        <dbReference type="ARBA" id="ARBA00010136"/>
    </source>
</evidence>
<evidence type="ECO:0000259" key="14">
    <source>
        <dbReference type="Pfam" id="PF01433"/>
    </source>
</evidence>
<keyword evidence="8" id="KW-0479">Metal-binding</keyword>
<keyword evidence="18" id="KW-1185">Reference proteome</keyword>
<sequence length="873" mass="97504">MKIVSSINLTREEAQRRAELLHVRNYRIVLDLTSSQGTFESRTLVSFEALAEGQTFIDLRARVVHKVVLDDVDVTDTAVPVRGGVYEESQGIALDLAAGEHELVVEATIPYSNSGQGLHRFVDPEDDKVYLYTQFETADAKRMFACFDQPDLKATYDFEITAPKHWKVVTNAASEVTDAGEAKVHRSRIDYPLSTYLVAVCAGEYHEVSDEWTGTLTHHEETPAEQPHELSIPMSIYCRASLAKHLDVDKLFEQTKQGFDFYHANFGMAYPFGKYDQLFVPEFNMGAMENAGAVTFRDEYIFTSKVTDYRYERRCDTILHEMAHMWFGDLVTMQWWGDLWLNESFATWAAATSQAEATEFTNAWVTFANVEKSWALQQDQLPTTHPITADASDIETVEQNFDGITYAKGASVLKQLQAYVGRDAFFAGVRTHFATHAYGNATFGDLLEALESASGRDLSGWAGQWLKTTGVNPLSPNFEQKLGEYTKFEIHQGPAAPGAGELRTHRVAVGLYRLEGDQVRRFKRVEIDVEGAVTPVPELVGCEVADLVLVNDDDLTYCLMQLDEGSRDFVLNNIDKISDAMPRTLCWSAAWEATRAGAMRSRDFLALVERGARGEDQIAVLERVLLQARRALHFYADPTWARNEGRELLERICFEGARHAEPGSDKQLSFLLTLANLEISDSTASLFEQLLVDDTSGIPGVVVDTDLRWQLLSALIANGRVEGADVEKRIEELLAKDPTSAAKLFALKAHAAQPDPEVKRAVFDELADPANTMSNLYRRHKIEGLRAPASTHALQGLNDAIFESAESLWRDMSSEVALVTVTGLYPGWDISEKATQRAETFLERELPAGLRRVIAEGLADQQRALRNRAADLS</sequence>
<evidence type="ECO:0000256" key="8">
    <source>
        <dbReference type="ARBA" id="ARBA00022723"/>
    </source>
</evidence>
<evidence type="ECO:0000256" key="2">
    <source>
        <dbReference type="ARBA" id="ARBA00001947"/>
    </source>
</evidence>
<dbReference type="KEGG" id="cgk:CGERO_08335"/>
<dbReference type="GO" id="GO:0005615">
    <property type="term" value="C:extracellular space"/>
    <property type="evidence" value="ECO:0007669"/>
    <property type="project" value="TreeGrafter"/>
</dbReference>
<evidence type="ECO:0000259" key="16">
    <source>
        <dbReference type="Pfam" id="PF17900"/>
    </source>
</evidence>
<comment type="similarity">
    <text evidence="3">Belongs to the peptidase M1 family.</text>
</comment>